<dbReference type="AlphaFoldDB" id="A0AB34VK18"/>
<dbReference type="EMBL" id="LDSI01000002">
    <property type="protein sequence ID" value="KTT01289.1"/>
    <property type="molecule type" value="Genomic_DNA"/>
</dbReference>
<dbReference type="PANTHER" id="PTHR43540:SF6">
    <property type="entry name" value="ISOCHORISMATASE-LIKE DOMAIN-CONTAINING PROTEIN"/>
    <property type="match status" value="1"/>
</dbReference>
<comment type="caution">
    <text evidence="3">The sequence shown here is derived from an EMBL/GenBank/DDBJ whole genome shotgun (WGS) entry which is preliminary data.</text>
</comment>
<evidence type="ECO:0000259" key="2">
    <source>
        <dbReference type="Pfam" id="PF00857"/>
    </source>
</evidence>
<dbReference type="Pfam" id="PF00857">
    <property type="entry name" value="Isochorismatase"/>
    <property type="match status" value="1"/>
</dbReference>
<feature type="domain" description="Isochorismatase-like" evidence="2">
    <location>
        <begin position="10"/>
        <end position="183"/>
    </location>
</feature>
<organism evidence="3 4">
    <name type="scientific">Pantoea stewartii</name>
    <dbReference type="NCBI Taxonomy" id="66269"/>
    <lineage>
        <taxon>Bacteria</taxon>
        <taxon>Pseudomonadati</taxon>
        <taxon>Pseudomonadota</taxon>
        <taxon>Gammaproteobacteria</taxon>
        <taxon>Enterobacterales</taxon>
        <taxon>Erwiniaceae</taxon>
        <taxon>Pantoea</taxon>
    </lineage>
</organism>
<accession>A0AB34VK18</accession>
<name>A0AB34VK18_9GAMM</name>
<dbReference type="SUPFAM" id="SSF52499">
    <property type="entry name" value="Isochorismatase-like hydrolases"/>
    <property type="match status" value="1"/>
</dbReference>
<dbReference type="PANTHER" id="PTHR43540">
    <property type="entry name" value="PEROXYUREIDOACRYLATE/UREIDOACRYLATE AMIDOHYDROLASE-RELATED"/>
    <property type="match status" value="1"/>
</dbReference>
<dbReference type="CDD" id="cd01014">
    <property type="entry name" value="nicotinamidase_related"/>
    <property type="match status" value="1"/>
</dbReference>
<evidence type="ECO:0000313" key="3">
    <source>
        <dbReference type="EMBL" id="KTT01289.1"/>
    </source>
</evidence>
<sequence>MTVSALPQRALIVIDVQNEYFSGALPIEYPHPQHSLENIAIAMDRASAANIPVIVVQHTAPAESPLFAINSDGWQLHPVIASRPRALLLSKNRASAFTGTGLAHWLADHAINTLTVVGYMTHNCNLSTINHAWHNGIAVEYLSDASGSVPYQNQAGRVSAEEIHRVCFVVLQSNFAAVLTTQQWTACIESGTVPVRDSILRSNQRARGLLCDAAPCLDGNVV</sequence>
<proteinExistence type="predicted"/>
<protein>
    <submittedName>
        <fullName evidence="3">Isochorismatase</fullName>
    </submittedName>
</protein>
<reference evidence="3 4" key="1">
    <citation type="journal article" date="2016" name="Front. Microbiol.">
        <title>Genomic Resource of Rice Seed Associated Bacteria.</title>
        <authorList>
            <person name="Midha S."/>
            <person name="Bansal K."/>
            <person name="Sharma S."/>
            <person name="Kumar N."/>
            <person name="Patil P.P."/>
            <person name="Chaudhry V."/>
            <person name="Patil P.B."/>
        </authorList>
    </citation>
    <scope>NUCLEOTIDE SEQUENCE [LARGE SCALE GENOMIC DNA]</scope>
    <source>
        <strain evidence="3 4">RSA13</strain>
    </source>
</reference>
<dbReference type="Gene3D" id="3.40.50.850">
    <property type="entry name" value="Isochorismatase-like"/>
    <property type="match status" value="1"/>
</dbReference>
<dbReference type="RefSeq" id="WP_058701910.1">
    <property type="nucleotide sequence ID" value="NZ_LDSH01000010.1"/>
</dbReference>
<dbReference type="InterPro" id="IPR036380">
    <property type="entry name" value="Isochorismatase-like_sf"/>
</dbReference>
<dbReference type="GO" id="GO:0016787">
    <property type="term" value="F:hydrolase activity"/>
    <property type="evidence" value="ECO:0007669"/>
    <property type="project" value="UniProtKB-KW"/>
</dbReference>
<dbReference type="InterPro" id="IPR050272">
    <property type="entry name" value="Isochorismatase-like_hydrls"/>
</dbReference>
<evidence type="ECO:0000313" key="4">
    <source>
        <dbReference type="Proteomes" id="UP000072520"/>
    </source>
</evidence>
<gene>
    <name evidence="3" type="ORF">RSA13_02390</name>
</gene>
<dbReference type="InterPro" id="IPR000868">
    <property type="entry name" value="Isochorismatase-like_dom"/>
</dbReference>
<dbReference type="Proteomes" id="UP000072520">
    <property type="component" value="Unassembled WGS sequence"/>
</dbReference>
<keyword evidence="1" id="KW-0378">Hydrolase</keyword>
<evidence type="ECO:0000256" key="1">
    <source>
        <dbReference type="ARBA" id="ARBA00022801"/>
    </source>
</evidence>